<reference evidence="8" key="1">
    <citation type="submission" date="2025-08" db="UniProtKB">
        <authorList>
            <consortium name="RefSeq"/>
        </authorList>
    </citation>
    <scope>IDENTIFICATION</scope>
</reference>
<name>A0A6P3XZL1_DINQU</name>
<proteinExistence type="predicted"/>
<evidence type="ECO:0000256" key="3">
    <source>
        <dbReference type="ARBA" id="ARBA00023180"/>
    </source>
</evidence>
<keyword evidence="2" id="KW-1015">Disulfide bond</keyword>
<dbReference type="GO" id="GO:0008083">
    <property type="term" value="F:growth factor activity"/>
    <property type="evidence" value="ECO:0007669"/>
    <property type="project" value="TreeGrafter"/>
</dbReference>
<dbReference type="GO" id="GO:0005615">
    <property type="term" value="C:extracellular space"/>
    <property type="evidence" value="ECO:0007669"/>
    <property type="project" value="UniProtKB-ARBA"/>
</dbReference>
<evidence type="ECO:0000313" key="8">
    <source>
        <dbReference type="RefSeq" id="XP_014483414.1"/>
    </source>
</evidence>
<evidence type="ECO:0000256" key="2">
    <source>
        <dbReference type="ARBA" id="ARBA00023157"/>
    </source>
</evidence>
<feature type="domain" description="Spaetzle" evidence="6">
    <location>
        <begin position="158"/>
        <end position="251"/>
    </location>
</feature>
<dbReference type="Gene3D" id="2.10.90.10">
    <property type="entry name" value="Cystine-knot cytokines"/>
    <property type="match status" value="1"/>
</dbReference>
<organism evidence="7 8">
    <name type="scientific">Dinoponera quadriceps</name>
    <name type="common">South American ant</name>
    <dbReference type="NCBI Taxonomy" id="609295"/>
    <lineage>
        <taxon>Eukaryota</taxon>
        <taxon>Metazoa</taxon>
        <taxon>Ecdysozoa</taxon>
        <taxon>Arthropoda</taxon>
        <taxon>Hexapoda</taxon>
        <taxon>Insecta</taxon>
        <taxon>Pterygota</taxon>
        <taxon>Neoptera</taxon>
        <taxon>Endopterygota</taxon>
        <taxon>Hymenoptera</taxon>
        <taxon>Apocrita</taxon>
        <taxon>Aculeata</taxon>
        <taxon>Formicoidea</taxon>
        <taxon>Formicidae</taxon>
        <taxon>Ponerinae</taxon>
        <taxon>Ponerini</taxon>
        <taxon>Dinoponera</taxon>
    </lineage>
</organism>
<feature type="chain" id="PRO_5027626732" evidence="5">
    <location>
        <begin position="22"/>
        <end position="272"/>
    </location>
</feature>
<keyword evidence="3" id="KW-0325">Glycoprotein</keyword>
<keyword evidence="7" id="KW-1185">Reference proteome</keyword>
<dbReference type="RefSeq" id="XP_014483414.1">
    <property type="nucleotide sequence ID" value="XM_014627928.1"/>
</dbReference>
<dbReference type="GO" id="GO:0005121">
    <property type="term" value="F:Toll binding"/>
    <property type="evidence" value="ECO:0007669"/>
    <property type="project" value="TreeGrafter"/>
</dbReference>
<dbReference type="GO" id="GO:0045087">
    <property type="term" value="P:innate immune response"/>
    <property type="evidence" value="ECO:0007669"/>
    <property type="project" value="TreeGrafter"/>
</dbReference>
<dbReference type="Pfam" id="PF16077">
    <property type="entry name" value="Spaetzle"/>
    <property type="match status" value="1"/>
</dbReference>
<dbReference type="OrthoDB" id="6359065at2759"/>
<dbReference type="GO" id="GO:0021556">
    <property type="term" value="P:central nervous system formation"/>
    <property type="evidence" value="ECO:0007669"/>
    <property type="project" value="TreeGrafter"/>
</dbReference>
<dbReference type="Proteomes" id="UP000515204">
    <property type="component" value="Unplaced"/>
</dbReference>
<protein>
    <submittedName>
        <fullName evidence="8">Protein spaetzle-like isoform X1</fullName>
    </submittedName>
</protein>
<dbReference type="PANTHER" id="PTHR23199:SF12">
    <property type="entry name" value="NEUROTROPHIN 1-RELATED"/>
    <property type="match status" value="1"/>
</dbReference>
<feature type="compositionally biased region" description="Basic and acidic residues" evidence="4">
    <location>
        <begin position="73"/>
        <end position="83"/>
    </location>
</feature>
<gene>
    <name evidence="8" type="primary">LOC106748960</name>
</gene>
<evidence type="ECO:0000256" key="4">
    <source>
        <dbReference type="SAM" id="MobiDB-lite"/>
    </source>
</evidence>
<dbReference type="AlphaFoldDB" id="A0A6P3XZL1"/>
<keyword evidence="1 5" id="KW-0732">Signal</keyword>
<dbReference type="InterPro" id="IPR032104">
    <property type="entry name" value="Spaetzle"/>
</dbReference>
<feature type="signal peptide" evidence="5">
    <location>
        <begin position="1"/>
        <end position="21"/>
    </location>
</feature>
<dbReference type="KEGG" id="dqu:106748960"/>
<dbReference type="PANTHER" id="PTHR23199">
    <property type="entry name" value="NEUROTROPHIN 1-RELATED"/>
    <property type="match status" value="1"/>
</dbReference>
<dbReference type="InterPro" id="IPR052444">
    <property type="entry name" value="Spz/Toll_ligand-like"/>
</dbReference>
<accession>A0A6P3XZL1</accession>
<sequence>MALSMAVLMEIFVLLPAILEAGHNLERYPPKWFHYDSVNGKRLKSPRATIMESYYDPSNVENEKVMSPFRQRAAGESRKREESAESNIIFPDSSIFQARNNAEALIPICNGKNFCENVPNYPTDLVNHILSSNPSLMNLATEDAVEIISHRIDSGDSELCNFSVGLINPRSAKNINDDWLFIVQSPESNFTQAIRVEICEDEKPCLKVNGFALGFQTKCRQKYIYRQLTALSHESNLIRDLFPIPASCCCHAIEDPTYQSRRVRTIGEKNRA</sequence>
<dbReference type="InterPro" id="IPR029034">
    <property type="entry name" value="Cystine-knot_cytokine"/>
</dbReference>
<dbReference type="GeneID" id="106748960"/>
<dbReference type="SUPFAM" id="SSF57501">
    <property type="entry name" value="Cystine-knot cytokines"/>
    <property type="match status" value="1"/>
</dbReference>
<evidence type="ECO:0000259" key="6">
    <source>
        <dbReference type="Pfam" id="PF16077"/>
    </source>
</evidence>
<evidence type="ECO:0000313" key="7">
    <source>
        <dbReference type="Proteomes" id="UP000515204"/>
    </source>
</evidence>
<feature type="region of interest" description="Disordered" evidence="4">
    <location>
        <begin position="66"/>
        <end position="85"/>
    </location>
</feature>
<evidence type="ECO:0000256" key="1">
    <source>
        <dbReference type="ARBA" id="ARBA00022729"/>
    </source>
</evidence>
<evidence type="ECO:0000256" key="5">
    <source>
        <dbReference type="SAM" id="SignalP"/>
    </source>
</evidence>